<dbReference type="EMBL" id="FJOG01000029">
    <property type="protein sequence ID" value="CZR65180.1"/>
    <property type="molecule type" value="Genomic_DNA"/>
</dbReference>
<dbReference type="InterPro" id="IPR036291">
    <property type="entry name" value="NAD(P)-bd_dom_sf"/>
</dbReference>
<gene>
    <name evidence="1" type="ORF">PAC_15080</name>
</gene>
<evidence type="ECO:0000313" key="2">
    <source>
        <dbReference type="Proteomes" id="UP000184330"/>
    </source>
</evidence>
<organism evidence="1 2">
    <name type="scientific">Phialocephala subalpina</name>
    <dbReference type="NCBI Taxonomy" id="576137"/>
    <lineage>
        <taxon>Eukaryota</taxon>
        <taxon>Fungi</taxon>
        <taxon>Dikarya</taxon>
        <taxon>Ascomycota</taxon>
        <taxon>Pezizomycotina</taxon>
        <taxon>Leotiomycetes</taxon>
        <taxon>Helotiales</taxon>
        <taxon>Mollisiaceae</taxon>
        <taxon>Phialocephala</taxon>
        <taxon>Phialocephala fortinii species complex</taxon>
    </lineage>
</organism>
<dbReference type="OrthoDB" id="419598at2759"/>
<dbReference type="Proteomes" id="UP000184330">
    <property type="component" value="Unassembled WGS sequence"/>
</dbReference>
<name>A0A1L7XJF4_9HELO</name>
<evidence type="ECO:0000313" key="1">
    <source>
        <dbReference type="EMBL" id="CZR65180.1"/>
    </source>
</evidence>
<dbReference type="Gene3D" id="3.90.25.10">
    <property type="entry name" value="UDP-galactose 4-epimerase, domain 1"/>
    <property type="match status" value="1"/>
</dbReference>
<protein>
    <submittedName>
        <fullName evidence="1">Uncharacterized protein</fullName>
    </submittedName>
</protein>
<proteinExistence type="predicted"/>
<dbReference type="Gene3D" id="3.40.50.720">
    <property type="entry name" value="NAD(P)-binding Rossmann-like Domain"/>
    <property type="match status" value="1"/>
</dbReference>
<dbReference type="InterPro" id="IPR052718">
    <property type="entry name" value="NmrA-type_oxidoreductase"/>
</dbReference>
<keyword evidence="2" id="KW-1185">Reference proteome</keyword>
<dbReference type="PANTHER" id="PTHR47129:SF1">
    <property type="entry name" value="NMRA-LIKE DOMAIN-CONTAINING PROTEIN"/>
    <property type="match status" value="1"/>
</dbReference>
<sequence length="309" mass="33735">MLALTSCTGKLGGATLDAILKHNLIPPSQLVMCTSSDTTSPKFSTYKSLGIQVRSFDFDSPSPSAFQGCTKLYLVSTPNIAMDFNNAPPGQGREKAHIEAIKAAISAGVKEIVYTSLAFGSESGAGVMQAHLRTEAFLKDLKAEGKIEYTIIREGLYNESWPLYLGYYDPKKDERGEIVLVGDGEISWTAISDLGLGTALVLADESGKWRGKTFYLSNSRESKSLKEIAGLVGQAKGKELGVKIVSREEYVQHYMQNGKEAPSVEWWSTTYGALEKGECEIEDDTLIELLKSKGVEPKPVEETVREMLS</sequence>
<dbReference type="STRING" id="576137.A0A1L7XJF4"/>
<dbReference type="AlphaFoldDB" id="A0A1L7XJF4"/>
<dbReference type="SUPFAM" id="SSF51735">
    <property type="entry name" value="NAD(P)-binding Rossmann-fold domains"/>
    <property type="match status" value="1"/>
</dbReference>
<dbReference type="PANTHER" id="PTHR47129">
    <property type="entry name" value="QUINONE OXIDOREDUCTASE 2"/>
    <property type="match status" value="1"/>
</dbReference>
<accession>A0A1L7XJF4</accession>
<reference evidence="1 2" key="1">
    <citation type="submission" date="2016-03" db="EMBL/GenBank/DDBJ databases">
        <authorList>
            <person name="Ploux O."/>
        </authorList>
    </citation>
    <scope>NUCLEOTIDE SEQUENCE [LARGE SCALE GENOMIC DNA]</scope>
    <source>
        <strain evidence="1 2">UAMH 11012</strain>
    </source>
</reference>